<gene>
    <name evidence="1" type="ORF">STAS_32111</name>
</gene>
<sequence length="107" mass="11941">MGGPVIRVVPHEVVPLPSLLCPTRVVGLYERRPTCVVGLYERRPTRVVLLSESSPTGIIPSLILRKPDRGPVGISIGMARYRKWKLRGLLMRLVIGGSVEWCLRWGT</sequence>
<dbReference type="EMBL" id="BKCP01011292">
    <property type="protein sequence ID" value="GER54507.1"/>
    <property type="molecule type" value="Genomic_DNA"/>
</dbReference>
<keyword evidence="2" id="KW-1185">Reference proteome</keyword>
<protein>
    <submittedName>
        <fullName evidence="1">Transducin/WD40 repeat-like superfamily protein</fullName>
    </submittedName>
</protein>
<evidence type="ECO:0000313" key="1">
    <source>
        <dbReference type="EMBL" id="GER54507.1"/>
    </source>
</evidence>
<name>A0A5A7RD53_STRAF</name>
<comment type="caution">
    <text evidence="1">The sequence shown here is derived from an EMBL/GenBank/DDBJ whole genome shotgun (WGS) entry which is preliminary data.</text>
</comment>
<accession>A0A5A7RD53</accession>
<dbReference type="AlphaFoldDB" id="A0A5A7RD53"/>
<dbReference type="Proteomes" id="UP000325081">
    <property type="component" value="Unassembled WGS sequence"/>
</dbReference>
<organism evidence="1 2">
    <name type="scientific">Striga asiatica</name>
    <name type="common">Asiatic witchweed</name>
    <name type="synonym">Buchnera asiatica</name>
    <dbReference type="NCBI Taxonomy" id="4170"/>
    <lineage>
        <taxon>Eukaryota</taxon>
        <taxon>Viridiplantae</taxon>
        <taxon>Streptophyta</taxon>
        <taxon>Embryophyta</taxon>
        <taxon>Tracheophyta</taxon>
        <taxon>Spermatophyta</taxon>
        <taxon>Magnoliopsida</taxon>
        <taxon>eudicotyledons</taxon>
        <taxon>Gunneridae</taxon>
        <taxon>Pentapetalae</taxon>
        <taxon>asterids</taxon>
        <taxon>lamiids</taxon>
        <taxon>Lamiales</taxon>
        <taxon>Orobanchaceae</taxon>
        <taxon>Buchnereae</taxon>
        <taxon>Striga</taxon>
    </lineage>
</organism>
<proteinExistence type="predicted"/>
<reference evidence="2" key="1">
    <citation type="journal article" date="2019" name="Curr. Biol.">
        <title>Genome Sequence of Striga asiatica Provides Insight into the Evolution of Plant Parasitism.</title>
        <authorList>
            <person name="Yoshida S."/>
            <person name="Kim S."/>
            <person name="Wafula E.K."/>
            <person name="Tanskanen J."/>
            <person name="Kim Y.M."/>
            <person name="Honaas L."/>
            <person name="Yang Z."/>
            <person name="Spallek T."/>
            <person name="Conn C.E."/>
            <person name="Ichihashi Y."/>
            <person name="Cheong K."/>
            <person name="Cui S."/>
            <person name="Der J.P."/>
            <person name="Gundlach H."/>
            <person name="Jiao Y."/>
            <person name="Hori C."/>
            <person name="Ishida J.K."/>
            <person name="Kasahara H."/>
            <person name="Kiba T."/>
            <person name="Kim M.S."/>
            <person name="Koo N."/>
            <person name="Laohavisit A."/>
            <person name="Lee Y.H."/>
            <person name="Lumba S."/>
            <person name="McCourt P."/>
            <person name="Mortimer J.C."/>
            <person name="Mutuku J.M."/>
            <person name="Nomura T."/>
            <person name="Sasaki-Sekimoto Y."/>
            <person name="Seto Y."/>
            <person name="Wang Y."/>
            <person name="Wakatake T."/>
            <person name="Sakakibara H."/>
            <person name="Demura T."/>
            <person name="Yamaguchi S."/>
            <person name="Yoneyama K."/>
            <person name="Manabe R.I."/>
            <person name="Nelson D.C."/>
            <person name="Schulman A.H."/>
            <person name="Timko M.P."/>
            <person name="dePamphilis C.W."/>
            <person name="Choi D."/>
            <person name="Shirasu K."/>
        </authorList>
    </citation>
    <scope>NUCLEOTIDE SEQUENCE [LARGE SCALE GENOMIC DNA]</scope>
    <source>
        <strain evidence="2">cv. UVA1</strain>
    </source>
</reference>
<evidence type="ECO:0000313" key="2">
    <source>
        <dbReference type="Proteomes" id="UP000325081"/>
    </source>
</evidence>